<keyword evidence="3" id="KW-1185">Reference proteome</keyword>
<protein>
    <submittedName>
        <fullName evidence="2">ElaB/YqjD/DUF883 family membrane-anchored ribosome-binding protein</fullName>
    </submittedName>
</protein>
<name>A0ABV2HV67_9HYPH</name>
<dbReference type="Proteomes" id="UP001549036">
    <property type="component" value="Unassembled WGS sequence"/>
</dbReference>
<evidence type="ECO:0000313" key="3">
    <source>
        <dbReference type="Proteomes" id="UP001549036"/>
    </source>
</evidence>
<organism evidence="2 3">
    <name type="scientific">Mesorhizobium shonense</name>
    <dbReference type="NCBI Taxonomy" id="1209948"/>
    <lineage>
        <taxon>Bacteria</taxon>
        <taxon>Pseudomonadati</taxon>
        <taxon>Pseudomonadota</taxon>
        <taxon>Alphaproteobacteria</taxon>
        <taxon>Hyphomicrobiales</taxon>
        <taxon>Phyllobacteriaceae</taxon>
        <taxon>Mesorhizobium</taxon>
    </lineage>
</organism>
<feature type="region of interest" description="Disordered" evidence="1">
    <location>
        <begin position="261"/>
        <end position="285"/>
    </location>
</feature>
<feature type="region of interest" description="Disordered" evidence="1">
    <location>
        <begin position="237"/>
        <end position="256"/>
    </location>
</feature>
<feature type="compositionally biased region" description="Basic and acidic residues" evidence="1">
    <location>
        <begin position="267"/>
        <end position="285"/>
    </location>
</feature>
<accession>A0ABV2HV67</accession>
<sequence>MTDKSAAELEREAEATRARVIATADSIRGKMTPGQLFDEFTGLFSGGAGSEMLHNLKTQVRENPLPLTVIGAGIAWLMLGSGATAATAAPRHVARRDDDATGTEFAAMTSDTAASVAEMAGGAAGSVSAMASGATDTVSDMARGAAETLTNSAAATADMVTRASRSTQQLLEDQPLAVAAVGLAVGAAIGAMLPRTQIEDEQLGGYREQLRDKAEDALEEGVDQAKQVAAEVYQTASEEAGRQASSEGTLADKVGDVVKSAADTTDEAVRRKLSDTEPSVKNKST</sequence>
<proteinExistence type="predicted"/>
<dbReference type="EMBL" id="JBEPLM010000007">
    <property type="protein sequence ID" value="MET3594488.1"/>
    <property type="molecule type" value="Genomic_DNA"/>
</dbReference>
<comment type="caution">
    <text evidence="2">The sequence shown here is derived from an EMBL/GenBank/DDBJ whole genome shotgun (WGS) entry which is preliminary data.</text>
</comment>
<dbReference type="RefSeq" id="WP_292374147.1">
    <property type="nucleotide sequence ID" value="NZ_JBEPLM010000007.1"/>
</dbReference>
<reference evidence="2 3" key="1">
    <citation type="submission" date="2024-06" db="EMBL/GenBank/DDBJ databases">
        <title>Genomic Encyclopedia of Type Strains, Phase IV (KMG-IV): sequencing the most valuable type-strain genomes for metagenomic binning, comparative biology and taxonomic classification.</title>
        <authorList>
            <person name="Goeker M."/>
        </authorList>
    </citation>
    <scope>NUCLEOTIDE SEQUENCE [LARGE SCALE GENOMIC DNA]</scope>
    <source>
        <strain evidence="2 3">DSM 29846</strain>
    </source>
</reference>
<evidence type="ECO:0000256" key="1">
    <source>
        <dbReference type="SAM" id="MobiDB-lite"/>
    </source>
</evidence>
<gene>
    <name evidence="2" type="ORF">ABID26_003896</name>
</gene>
<evidence type="ECO:0000313" key="2">
    <source>
        <dbReference type="EMBL" id="MET3594488.1"/>
    </source>
</evidence>